<keyword evidence="2" id="KW-1185">Reference proteome</keyword>
<dbReference type="Gene3D" id="3.40.190.10">
    <property type="entry name" value="Periplasmic binding protein-like II"/>
    <property type="match status" value="1"/>
</dbReference>
<proteinExistence type="predicted"/>
<evidence type="ECO:0000313" key="2">
    <source>
        <dbReference type="Proteomes" id="UP000321464"/>
    </source>
</evidence>
<dbReference type="PANTHER" id="PTHR35841">
    <property type="entry name" value="PHOSPHONATES-BINDING PERIPLASMIC PROTEIN"/>
    <property type="match status" value="1"/>
</dbReference>
<protein>
    <submittedName>
        <fullName evidence="1">Phosphate ABC transporter substrate-binding protein</fullName>
    </submittedName>
</protein>
<sequence>MAEGLRLASLAMYRDPPVIAEATRALWADLAARLTAAGLAGVSAALDEVIAHDAAWLDPQLLLAQTCGYPLVTQLGAKVRLVATPIYRHPGCIGALGGSFVIVRADAGFGAVADLRGAVAAINDWGSNSGMNLLRRTLAPHAVEGRFLGGVAESGSHRASIAMVAGGRADVAAIDCVTFGNLARFAPEVVAGVRILAETAKTPGLPLITRGTAHDREIALLRGALADLALDPATAGLRDLLGLEGFASLEMDDYDAVLALEREAAALGYPVLG</sequence>
<reference evidence="1 2" key="1">
    <citation type="submission" date="2019-07" db="EMBL/GenBank/DDBJ databases">
        <title>Whole genome shotgun sequence of Novosphingobium sediminis NBRC 106119.</title>
        <authorList>
            <person name="Hosoyama A."/>
            <person name="Uohara A."/>
            <person name="Ohji S."/>
            <person name="Ichikawa N."/>
        </authorList>
    </citation>
    <scope>NUCLEOTIDE SEQUENCE [LARGE SCALE GENOMIC DNA]</scope>
    <source>
        <strain evidence="1 2">NBRC 106119</strain>
    </source>
</reference>
<comment type="caution">
    <text evidence="1">The sequence shown here is derived from an EMBL/GenBank/DDBJ whole genome shotgun (WGS) entry which is preliminary data.</text>
</comment>
<evidence type="ECO:0000313" key="1">
    <source>
        <dbReference type="EMBL" id="GEO00264.1"/>
    </source>
</evidence>
<dbReference type="PANTHER" id="PTHR35841:SF1">
    <property type="entry name" value="PHOSPHONATES-BINDING PERIPLASMIC PROTEIN"/>
    <property type="match status" value="1"/>
</dbReference>
<dbReference type="Proteomes" id="UP000321464">
    <property type="component" value="Unassembled WGS sequence"/>
</dbReference>
<dbReference type="EMBL" id="BJYR01000013">
    <property type="protein sequence ID" value="GEO00264.1"/>
    <property type="molecule type" value="Genomic_DNA"/>
</dbReference>
<name>A0A512AKQ6_9SPHN</name>
<dbReference type="RefSeq" id="WP_218033264.1">
    <property type="nucleotide sequence ID" value="NZ_BJYR01000013.1"/>
</dbReference>
<gene>
    <name evidence="1" type="ORF">NSE01_20960</name>
</gene>
<dbReference type="Pfam" id="PF12974">
    <property type="entry name" value="Phosphonate-bd"/>
    <property type="match status" value="1"/>
</dbReference>
<dbReference type="AlphaFoldDB" id="A0A512AKQ6"/>
<organism evidence="1 2">
    <name type="scientific">Novosphingobium sediminis</name>
    <dbReference type="NCBI Taxonomy" id="707214"/>
    <lineage>
        <taxon>Bacteria</taxon>
        <taxon>Pseudomonadati</taxon>
        <taxon>Pseudomonadota</taxon>
        <taxon>Alphaproteobacteria</taxon>
        <taxon>Sphingomonadales</taxon>
        <taxon>Sphingomonadaceae</taxon>
        <taxon>Novosphingobium</taxon>
    </lineage>
</organism>
<accession>A0A512AKQ6</accession>
<dbReference type="SUPFAM" id="SSF53850">
    <property type="entry name" value="Periplasmic binding protein-like II"/>
    <property type="match status" value="1"/>
</dbReference>